<reference evidence="2" key="1">
    <citation type="submission" date="2020-05" db="EMBL/GenBank/DDBJ databases">
        <title>Complete genome sequence of Pseudomonas sp. Sm006.</title>
        <authorList>
            <person name="Takeuchi K."/>
            <person name="Someya N."/>
        </authorList>
    </citation>
    <scope>NUCLEOTIDE SEQUENCE</scope>
    <source>
        <strain evidence="2">Sm006</strain>
    </source>
</reference>
<evidence type="ECO:0000256" key="1">
    <source>
        <dbReference type="SAM" id="MobiDB-lite"/>
    </source>
</evidence>
<gene>
    <name evidence="2" type="ORF">PSm6_17680</name>
</gene>
<sequence>MISPRSSRAVAASCQNSRQAAREARRRGQRKRDVMGFSCRLAPSGARPSMAPLGMGALGFAALSTGLRIQRLARACFWLALVKSSAVPPLAWA</sequence>
<feature type="region of interest" description="Disordered" evidence="1">
    <location>
        <begin position="1"/>
        <end position="31"/>
    </location>
</feature>
<evidence type="ECO:0000313" key="2">
    <source>
        <dbReference type="EMBL" id="BCD85361.1"/>
    </source>
</evidence>
<dbReference type="Proteomes" id="UP001064896">
    <property type="component" value="Chromosome"/>
</dbReference>
<protein>
    <submittedName>
        <fullName evidence="2">Uncharacterized protein</fullName>
    </submittedName>
</protein>
<accession>A0ABM7L754</accession>
<proteinExistence type="predicted"/>
<dbReference type="EMBL" id="AP023081">
    <property type="protein sequence ID" value="BCD85361.1"/>
    <property type="molecule type" value="Genomic_DNA"/>
</dbReference>
<organism evidence="2 3">
    <name type="scientific">Pseudomonas solani</name>
    <dbReference type="NCBI Taxonomy" id="2731552"/>
    <lineage>
        <taxon>Bacteria</taxon>
        <taxon>Pseudomonadati</taxon>
        <taxon>Pseudomonadota</taxon>
        <taxon>Gammaproteobacteria</taxon>
        <taxon>Pseudomonadales</taxon>
        <taxon>Pseudomonadaceae</taxon>
        <taxon>Pseudomonas</taxon>
    </lineage>
</organism>
<evidence type="ECO:0000313" key="3">
    <source>
        <dbReference type="Proteomes" id="UP001064896"/>
    </source>
</evidence>
<name>A0ABM7L754_9PSED</name>
<keyword evidence="3" id="KW-1185">Reference proteome</keyword>